<dbReference type="PANTHER" id="PTHR43477:SF1">
    <property type="entry name" value="DIHYDROANTICAPSIN 7-DEHYDROGENASE"/>
    <property type="match status" value="1"/>
</dbReference>
<accession>A0ABP6T324</accession>
<gene>
    <name evidence="3" type="ORF">GCM10020369_47980</name>
</gene>
<reference evidence="4" key="1">
    <citation type="journal article" date="2019" name="Int. J. Syst. Evol. Microbiol.">
        <title>The Global Catalogue of Microorganisms (GCM) 10K type strain sequencing project: providing services to taxonomists for standard genome sequencing and annotation.</title>
        <authorList>
            <consortium name="The Broad Institute Genomics Platform"/>
            <consortium name="The Broad Institute Genome Sequencing Center for Infectious Disease"/>
            <person name="Wu L."/>
            <person name="Ma J."/>
        </authorList>
    </citation>
    <scope>NUCLEOTIDE SEQUENCE [LARGE SCALE GENOMIC DNA]</scope>
    <source>
        <strain evidence="4">JCM 9458</strain>
    </source>
</reference>
<dbReference type="Proteomes" id="UP001501676">
    <property type="component" value="Unassembled WGS sequence"/>
</dbReference>
<dbReference type="InterPro" id="IPR002347">
    <property type="entry name" value="SDR_fam"/>
</dbReference>
<dbReference type="InterPro" id="IPR051122">
    <property type="entry name" value="SDR_DHRS6-like"/>
</dbReference>
<evidence type="ECO:0000256" key="2">
    <source>
        <dbReference type="ARBA" id="ARBA00023002"/>
    </source>
</evidence>
<evidence type="ECO:0000313" key="4">
    <source>
        <dbReference type="Proteomes" id="UP001501676"/>
    </source>
</evidence>
<keyword evidence="4" id="KW-1185">Reference proteome</keyword>
<keyword evidence="2" id="KW-0560">Oxidoreductase</keyword>
<dbReference type="Gene3D" id="3.40.50.720">
    <property type="entry name" value="NAD(P)-binding Rossmann-like Domain"/>
    <property type="match status" value="1"/>
</dbReference>
<evidence type="ECO:0000313" key="3">
    <source>
        <dbReference type="EMBL" id="GAA3391156.1"/>
    </source>
</evidence>
<organism evidence="3 4">
    <name type="scientific">Cryptosporangium minutisporangium</name>
    <dbReference type="NCBI Taxonomy" id="113569"/>
    <lineage>
        <taxon>Bacteria</taxon>
        <taxon>Bacillati</taxon>
        <taxon>Actinomycetota</taxon>
        <taxon>Actinomycetes</taxon>
        <taxon>Cryptosporangiales</taxon>
        <taxon>Cryptosporangiaceae</taxon>
        <taxon>Cryptosporangium</taxon>
    </lineage>
</organism>
<protein>
    <recommendedName>
        <fullName evidence="5">SDR family oxidoreductase</fullName>
    </recommendedName>
</protein>
<evidence type="ECO:0000256" key="1">
    <source>
        <dbReference type="ARBA" id="ARBA00006484"/>
    </source>
</evidence>
<sequence>MTTVGVRAVLVTGAGSPTGRAVVAALADQGHQVCAADSDSDVVQALVDGVGPGVVLGVAGSGRDPDHQDDAVDYALEAFERIDGLVNVVSTDRHGPMGVPSGWIYRVQLAWMAERGGSITNVYPVDGTNLDAIAALVSVSTREIAMRLGPRTRVTSVVAPIDAEGPGAQVRGLRALPTRRSSELAALVLHLLSSATSEFTGRTLVARPSGGWSAVDGDPVSF</sequence>
<dbReference type="InterPro" id="IPR036291">
    <property type="entry name" value="NAD(P)-bd_dom_sf"/>
</dbReference>
<dbReference type="EMBL" id="BAAAYN010000031">
    <property type="protein sequence ID" value="GAA3391156.1"/>
    <property type="molecule type" value="Genomic_DNA"/>
</dbReference>
<comment type="similarity">
    <text evidence="1">Belongs to the short-chain dehydrogenases/reductases (SDR) family.</text>
</comment>
<name>A0ABP6T324_9ACTN</name>
<dbReference type="Pfam" id="PF00106">
    <property type="entry name" value="adh_short"/>
    <property type="match status" value="1"/>
</dbReference>
<dbReference type="RefSeq" id="WP_345730442.1">
    <property type="nucleotide sequence ID" value="NZ_BAAAYN010000031.1"/>
</dbReference>
<proteinExistence type="inferred from homology"/>
<comment type="caution">
    <text evidence="3">The sequence shown here is derived from an EMBL/GenBank/DDBJ whole genome shotgun (WGS) entry which is preliminary data.</text>
</comment>
<dbReference type="PANTHER" id="PTHR43477">
    <property type="entry name" value="DIHYDROANTICAPSIN 7-DEHYDROGENASE"/>
    <property type="match status" value="1"/>
</dbReference>
<dbReference type="SUPFAM" id="SSF51735">
    <property type="entry name" value="NAD(P)-binding Rossmann-fold domains"/>
    <property type="match status" value="1"/>
</dbReference>
<evidence type="ECO:0008006" key="5">
    <source>
        <dbReference type="Google" id="ProtNLM"/>
    </source>
</evidence>